<feature type="binding site" evidence="7">
    <location>
        <position position="65"/>
    </location>
    <ligand>
        <name>NADPH</name>
        <dbReference type="ChEBI" id="CHEBI:57783"/>
    </ligand>
</feature>
<dbReference type="EMBL" id="UFQS01000141">
    <property type="protein sequence ID" value="SSX00412.1"/>
    <property type="molecule type" value="Genomic_DNA"/>
</dbReference>
<evidence type="ECO:0000256" key="3">
    <source>
        <dbReference type="ARBA" id="ARBA00012855"/>
    </source>
</evidence>
<dbReference type="VEuPathDB" id="VectorBase:CSON002512"/>
<keyword evidence="4 8" id="KW-0641">Proline biosynthesis</keyword>
<evidence type="ECO:0000256" key="1">
    <source>
        <dbReference type="ARBA" id="ARBA00005205"/>
    </source>
</evidence>
<reference evidence="11" key="1">
    <citation type="submission" date="2018-04" db="EMBL/GenBank/DDBJ databases">
        <authorList>
            <person name="Go L.Y."/>
            <person name="Mitchell J.A."/>
        </authorList>
    </citation>
    <scope>NUCLEOTIDE SEQUENCE</scope>
    <source>
        <tissue evidence="11">Whole organism</tissue>
    </source>
</reference>
<dbReference type="NCBIfam" id="TIGR00112">
    <property type="entry name" value="proC"/>
    <property type="match status" value="1"/>
</dbReference>
<dbReference type="InterPro" id="IPR036291">
    <property type="entry name" value="NAD(P)-bd_dom_sf"/>
</dbReference>
<dbReference type="InterPro" id="IPR028939">
    <property type="entry name" value="P5C_Rdtase_cat_N"/>
</dbReference>
<evidence type="ECO:0000256" key="4">
    <source>
        <dbReference type="ARBA" id="ARBA00022650"/>
    </source>
</evidence>
<evidence type="ECO:0000313" key="11">
    <source>
        <dbReference type="EMBL" id="SSX00412.1"/>
    </source>
</evidence>
<dbReference type="PANTHER" id="PTHR11645">
    <property type="entry name" value="PYRROLINE-5-CARBOXYLATE REDUCTASE"/>
    <property type="match status" value="1"/>
</dbReference>
<feature type="domain" description="Pyrroline-5-carboxylate reductase catalytic N-terminal" evidence="9">
    <location>
        <begin position="13"/>
        <end position="110"/>
    </location>
</feature>
<comment type="pathway">
    <text evidence="1 8">Amino-acid biosynthesis; L-proline biosynthesis; L-proline from L-glutamate 5-semialdehyde: step 1/1.</text>
</comment>
<dbReference type="GO" id="GO:0055129">
    <property type="term" value="P:L-proline biosynthetic process"/>
    <property type="evidence" value="ECO:0007669"/>
    <property type="project" value="UniProtKB-UniPathway"/>
</dbReference>
<evidence type="ECO:0000256" key="7">
    <source>
        <dbReference type="PIRSR" id="PIRSR000193-1"/>
    </source>
</evidence>
<dbReference type="FunFam" id="1.10.3730.10:FF:000001">
    <property type="entry name" value="Pyrroline-5-carboxylate reductase"/>
    <property type="match status" value="1"/>
</dbReference>
<dbReference type="Pfam" id="PF03807">
    <property type="entry name" value="F420_oxidored"/>
    <property type="match status" value="1"/>
</dbReference>
<dbReference type="UniPathway" id="UPA00098">
    <property type="reaction ID" value="UER00361"/>
</dbReference>
<evidence type="ECO:0000313" key="12">
    <source>
        <dbReference type="EMBL" id="SSX20792.1"/>
    </source>
</evidence>
<gene>
    <name evidence="11" type="primary">CSON002512</name>
</gene>
<protein>
    <recommendedName>
        <fullName evidence="3 8">Pyrroline-5-carboxylate reductase</fullName>
        <ecNumber evidence="3 8">1.5.1.2</ecNumber>
    </recommendedName>
</protein>
<name>A0A336K9D3_CULSO</name>
<sequence length="287" mass="30886">MTIEFKDRLSNAKIGFIGGGNMAFAIAKGLNDFHVIDQITAVSGPHLDKLQEKWSSIAKTTTTANWEVVQQCNVIFICVKPHMLTSMVDELKTHFQKFVIQDKLFVSVLAGTSKSKIYDDFGISPPQLRLVRMMPNTPVQVGEGVCAIELNTPTEDQNCDAEFINYLMGHLGTSDIVPPTQFNAVSALSGSGPAYIFTIIDALADGAVKQGIPRALAIKFASQTVCGAAKTQLVTGKHPGVLKDEVCSPGGTTICAIHELEKGGLRSTLINAIEAATKRAEELVPKK</sequence>
<feature type="binding site" evidence="7">
    <location>
        <begin position="17"/>
        <end position="22"/>
    </location>
    <ligand>
        <name>NADP(+)</name>
        <dbReference type="ChEBI" id="CHEBI:58349"/>
    </ligand>
</feature>
<dbReference type="AlphaFoldDB" id="A0A336K9D3"/>
<organism evidence="11">
    <name type="scientific">Culicoides sonorensis</name>
    <name type="common">Biting midge</name>
    <dbReference type="NCBI Taxonomy" id="179676"/>
    <lineage>
        <taxon>Eukaryota</taxon>
        <taxon>Metazoa</taxon>
        <taxon>Ecdysozoa</taxon>
        <taxon>Arthropoda</taxon>
        <taxon>Hexapoda</taxon>
        <taxon>Insecta</taxon>
        <taxon>Pterygota</taxon>
        <taxon>Neoptera</taxon>
        <taxon>Endopterygota</taxon>
        <taxon>Diptera</taxon>
        <taxon>Nematocera</taxon>
        <taxon>Chironomoidea</taxon>
        <taxon>Ceratopogonidae</taxon>
        <taxon>Ceratopogoninae</taxon>
        <taxon>Culicoides</taxon>
        <taxon>Monoculicoides</taxon>
    </lineage>
</organism>
<dbReference type="PANTHER" id="PTHR11645:SF69">
    <property type="entry name" value="PYRROLINE-5-CARBOXYLATE REDUCTASE"/>
    <property type="match status" value="1"/>
</dbReference>
<dbReference type="EC" id="1.5.1.2" evidence="3 8"/>
<dbReference type="Pfam" id="PF14748">
    <property type="entry name" value="P5CR_dimer"/>
    <property type="match status" value="1"/>
</dbReference>
<accession>A0A336K9D3</accession>
<dbReference type="HAMAP" id="MF_01925">
    <property type="entry name" value="P5C_reductase"/>
    <property type="match status" value="1"/>
</dbReference>
<dbReference type="InterPro" id="IPR053790">
    <property type="entry name" value="P5CR-like_CS"/>
</dbReference>
<dbReference type="EMBL" id="UFQT01000141">
    <property type="protein sequence ID" value="SSX20792.1"/>
    <property type="molecule type" value="Genomic_DNA"/>
</dbReference>
<dbReference type="OMA" id="HYLDMAT"/>
<reference evidence="12" key="2">
    <citation type="submission" date="2018-07" db="EMBL/GenBank/DDBJ databases">
        <authorList>
            <person name="Quirk P.G."/>
            <person name="Krulwich T.A."/>
        </authorList>
    </citation>
    <scope>NUCLEOTIDE SEQUENCE</scope>
</reference>
<comment type="catalytic activity">
    <reaction evidence="8">
        <text>L-proline + NADP(+) = (S)-1-pyrroline-5-carboxylate + NADPH + 2 H(+)</text>
        <dbReference type="Rhea" id="RHEA:14109"/>
        <dbReference type="ChEBI" id="CHEBI:15378"/>
        <dbReference type="ChEBI" id="CHEBI:17388"/>
        <dbReference type="ChEBI" id="CHEBI:57783"/>
        <dbReference type="ChEBI" id="CHEBI:58349"/>
        <dbReference type="ChEBI" id="CHEBI:60039"/>
        <dbReference type="EC" id="1.5.1.2"/>
    </reaction>
</comment>
<dbReference type="GO" id="GO:0004735">
    <property type="term" value="F:pyrroline-5-carboxylate reductase activity"/>
    <property type="evidence" value="ECO:0007669"/>
    <property type="project" value="UniProtKB-EC"/>
</dbReference>
<proteinExistence type="inferred from homology"/>
<dbReference type="SUPFAM" id="SSF51735">
    <property type="entry name" value="NAD(P)-binding Rossmann-fold domains"/>
    <property type="match status" value="1"/>
</dbReference>
<evidence type="ECO:0000256" key="6">
    <source>
        <dbReference type="ARBA" id="ARBA00023002"/>
    </source>
</evidence>
<keyword evidence="8" id="KW-0028">Amino-acid biosynthesis</keyword>
<comment type="similarity">
    <text evidence="2 8">Belongs to the pyrroline-5-carboxylate reductase family.</text>
</comment>
<dbReference type="SUPFAM" id="SSF48179">
    <property type="entry name" value="6-phosphogluconate dehydrogenase C-terminal domain-like"/>
    <property type="match status" value="1"/>
</dbReference>
<evidence type="ECO:0000256" key="2">
    <source>
        <dbReference type="ARBA" id="ARBA00005525"/>
    </source>
</evidence>
<dbReference type="Gene3D" id="3.40.50.720">
    <property type="entry name" value="NAD(P)-binding Rossmann-like Domain"/>
    <property type="match status" value="1"/>
</dbReference>
<feature type="domain" description="Pyrroline-5-carboxylate reductase dimerisation" evidence="10">
    <location>
        <begin position="180"/>
        <end position="283"/>
    </location>
</feature>
<dbReference type="InterPro" id="IPR000304">
    <property type="entry name" value="Pyrroline-COOH_reductase"/>
</dbReference>
<keyword evidence="6 8" id="KW-0560">Oxidoreductase</keyword>
<dbReference type="Gene3D" id="1.10.3730.10">
    <property type="entry name" value="ProC C-terminal domain-like"/>
    <property type="match status" value="1"/>
</dbReference>
<dbReference type="InterPro" id="IPR008927">
    <property type="entry name" value="6-PGluconate_DH-like_C_sf"/>
</dbReference>
<evidence type="ECO:0000256" key="8">
    <source>
        <dbReference type="RuleBase" id="RU003903"/>
    </source>
</evidence>
<dbReference type="PROSITE" id="PS00521">
    <property type="entry name" value="P5CR"/>
    <property type="match status" value="1"/>
</dbReference>
<evidence type="ECO:0000259" key="9">
    <source>
        <dbReference type="Pfam" id="PF03807"/>
    </source>
</evidence>
<dbReference type="PIRSF" id="PIRSF000193">
    <property type="entry name" value="Pyrrol-5-carb_rd"/>
    <property type="match status" value="1"/>
</dbReference>
<evidence type="ECO:0000259" key="10">
    <source>
        <dbReference type="Pfam" id="PF14748"/>
    </source>
</evidence>
<keyword evidence="5 7" id="KW-0521">NADP</keyword>
<dbReference type="InterPro" id="IPR029036">
    <property type="entry name" value="P5CR_dimer"/>
</dbReference>
<evidence type="ECO:0000256" key="5">
    <source>
        <dbReference type="ARBA" id="ARBA00022857"/>
    </source>
</evidence>